<sequence>MTQNHEGRSPSDPQRPLDSSKLPFSIDSILSKANPQPREPARVSGVFGLALREPLTSPFTPNWRVTCDYSVGWVSSFPNLYVYQPSPKTLLSAIRVPHPAGVFPDVACPVKGQELVEHSALQGPVTWGQTDYLNKVNAVPKSSRKRSRTVFSSEQLEELEKAFLKQPYLVGMERTQLARQLHLSETQVKVWFQNRRIKGRKQSLAQKKQKLPSPAKGSFSPPMSPQEPSSSSGEDSNDNDKTEALSHEAAGEVEEPGFPTCQLSTPIHEWPLLVVILSTPA</sequence>
<comment type="similarity">
    <text evidence="2">Belongs to the EMX homeobox family.</text>
</comment>
<dbReference type="InterPro" id="IPR001356">
    <property type="entry name" value="HD"/>
</dbReference>
<dbReference type="InterPro" id="IPR050877">
    <property type="entry name" value="EMX-VAX-Noto_Homeobox_TFs"/>
</dbReference>
<evidence type="ECO:0000256" key="1">
    <source>
        <dbReference type="ARBA" id="ARBA00004123"/>
    </source>
</evidence>
<evidence type="ECO:0000313" key="10">
    <source>
        <dbReference type="Proteomes" id="UP000515140"/>
    </source>
</evidence>
<dbReference type="AlphaFoldDB" id="A0A6P5LFE3"/>
<dbReference type="GO" id="GO:0005634">
    <property type="term" value="C:nucleus"/>
    <property type="evidence" value="ECO:0007669"/>
    <property type="project" value="UniProtKB-SubCell"/>
</dbReference>
<dbReference type="PROSITE" id="PS50071">
    <property type="entry name" value="HOMEOBOX_2"/>
    <property type="match status" value="1"/>
</dbReference>
<organism evidence="10 11">
    <name type="scientific">Phascolarctos cinereus</name>
    <name type="common">Koala</name>
    <dbReference type="NCBI Taxonomy" id="38626"/>
    <lineage>
        <taxon>Eukaryota</taxon>
        <taxon>Metazoa</taxon>
        <taxon>Chordata</taxon>
        <taxon>Craniata</taxon>
        <taxon>Vertebrata</taxon>
        <taxon>Euteleostomi</taxon>
        <taxon>Mammalia</taxon>
        <taxon>Metatheria</taxon>
        <taxon>Diprotodontia</taxon>
        <taxon>Phascolarctidae</taxon>
        <taxon>Phascolarctos</taxon>
    </lineage>
</organism>
<dbReference type="KEGG" id="pcw:110218434"/>
<feature type="DNA-binding region" description="Homeobox" evidence="6">
    <location>
        <begin position="144"/>
        <end position="203"/>
    </location>
</feature>
<dbReference type="InterPro" id="IPR017970">
    <property type="entry name" value="Homeobox_CS"/>
</dbReference>
<evidence type="ECO:0000313" key="11">
    <source>
        <dbReference type="RefSeq" id="XP_020856812.1"/>
    </source>
</evidence>
<dbReference type="PANTHER" id="PTHR24339:SF28">
    <property type="entry name" value="E5-RELATED"/>
    <property type="match status" value="1"/>
</dbReference>
<dbReference type="SUPFAM" id="SSF46689">
    <property type="entry name" value="Homeodomain-like"/>
    <property type="match status" value="1"/>
</dbReference>
<gene>
    <name evidence="11" type="primary">LOC110218434</name>
</gene>
<evidence type="ECO:0000256" key="5">
    <source>
        <dbReference type="ARBA" id="ARBA00023242"/>
    </source>
</evidence>
<dbReference type="GO" id="GO:0000981">
    <property type="term" value="F:DNA-binding transcription factor activity, RNA polymerase II-specific"/>
    <property type="evidence" value="ECO:0007669"/>
    <property type="project" value="InterPro"/>
</dbReference>
<dbReference type="FunCoup" id="A0A6P5LFE3">
    <property type="interactions" value="214"/>
</dbReference>
<dbReference type="PROSITE" id="PS00027">
    <property type="entry name" value="HOMEOBOX_1"/>
    <property type="match status" value="1"/>
</dbReference>
<evidence type="ECO:0000259" key="9">
    <source>
        <dbReference type="PROSITE" id="PS50071"/>
    </source>
</evidence>
<dbReference type="Pfam" id="PF00046">
    <property type="entry name" value="Homeodomain"/>
    <property type="match status" value="1"/>
</dbReference>
<dbReference type="RefSeq" id="XP_020856812.1">
    <property type="nucleotide sequence ID" value="XM_021001153.1"/>
</dbReference>
<dbReference type="GO" id="GO:0000978">
    <property type="term" value="F:RNA polymerase II cis-regulatory region sequence-specific DNA binding"/>
    <property type="evidence" value="ECO:0007669"/>
    <property type="project" value="TreeGrafter"/>
</dbReference>
<name>A0A6P5LFE3_PHACI</name>
<feature type="compositionally biased region" description="Basic and acidic residues" evidence="8">
    <location>
        <begin position="238"/>
        <end position="250"/>
    </location>
</feature>
<comment type="subcellular location">
    <subcellularLocation>
        <location evidence="1 6 7">Nucleus</location>
    </subcellularLocation>
</comment>
<proteinExistence type="inferred from homology"/>
<evidence type="ECO:0000256" key="6">
    <source>
        <dbReference type="PROSITE-ProRule" id="PRU00108"/>
    </source>
</evidence>
<accession>A0A6P5LFE3</accession>
<evidence type="ECO:0000256" key="4">
    <source>
        <dbReference type="ARBA" id="ARBA00023155"/>
    </source>
</evidence>
<keyword evidence="10" id="KW-1185">Reference proteome</keyword>
<dbReference type="SMART" id="SM00389">
    <property type="entry name" value="HOX"/>
    <property type="match status" value="1"/>
</dbReference>
<evidence type="ECO:0000256" key="2">
    <source>
        <dbReference type="ARBA" id="ARBA00007397"/>
    </source>
</evidence>
<keyword evidence="3 6" id="KW-0238">DNA-binding</keyword>
<evidence type="ECO:0000256" key="3">
    <source>
        <dbReference type="ARBA" id="ARBA00023125"/>
    </source>
</evidence>
<dbReference type="InterPro" id="IPR009057">
    <property type="entry name" value="Homeodomain-like_sf"/>
</dbReference>
<dbReference type="GeneID" id="110218434"/>
<reference evidence="11" key="1">
    <citation type="submission" date="2025-08" db="UniProtKB">
        <authorList>
            <consortium name="RefSeq"/>
        </authorList>
    </citation>
    <scope>IDENTIFICATION</scope>
    <source>
        <tissue evidence="11">Spleen</tissue>
    </source>
</reference>
<evidence type="ECO:0000256" key="7">
    <source>
        <dbReference type="RuleBase" id="RU000682"/>
    </source>
</evidence>
<dbReference type="GO" id="GO:0030182">
    <property type="term" value="P:neuron differentiation"/>
    <property type="evidence" value="ECO:0007669"/>
    <property type="project" value="TreeGrafter"/>
</dbReference>
<feature type="region of interest" description="Disordered" evidence="8">
    <location>
        <begin position="199"/>
        <end position="264"/>
    </location>
</feature>
<feature type="region of interest" description="Disordered" evidence="8">
    <location>
        <begin position="1"/>
        <end position="22"/>
    </location>
</feature>
<feature type="compositionally biased region" description="Low complexity" evidence="8">
    <location>
        <begin position="218"/>
        <end position="232"/>
    </location>
</feature>
<dbReference type="GO" id="GO:0007417">
    <property type="term" value="P:central nervous system development"/>
    <property type="evidence" value="ECO:0007669"/>
    <property type="project" value="TreeGrafter"/>
</dbReference>
<evidence type="ECO:0000256" key="8">
    <source>
        <dbReference type="SAM" id="MobiDB-lite"/>
    </source>
</evidence>
<dbReference type="InParanoid" id="A0A6P5LFE3"/>
<protein>
    <submittedName>
        <fullName evidence="11">Homeobox protein not2-like</fullName>
    </submittedName>
</protein>
<keyword evidence="5 6" id="KW-0539">Nucleus</keyword>
<feature type="domain" description="Homeobox" evidence="9">
    <location>
        <begin position="142"/>
        <end position="202"/>
    </location>
</feature>
<dbReference type="Gene3D" id="1.10.10.60">
    <property type="entry name" value="Homeodomain-like"/>
    <property type="match status" value="1"/>
</dbReference>
<keyword evidence="4 6" id="KW-0371">Homeobox</keyword>
<dbReference type="PANTHER" id="PTHR24339">
    <property type="entry name" value="HOMEOBOX PROTEIN EMX-RELATED"/>
    <property type="match status" value="1"/>
</dbReference>
<dbReference type="CDD" id="cd00086">
    <property type="entry name" value="homeodomain"/>
    <property type="match status" value="1"/>
</dbReference>
<dbReference type="Proteomes" id="UP000515140">
    <property type="component" value="Unplaced"/>
</dbReference>